<evidence type="ECO:0000313" key="4">
    <source>
        <dbReference type="WBParaSite" id="HPBE_0000748401-mRNA-1"/>
    </source>
</evidence>
<reference evidence="2 3" key="1">
    <citation type="submission" date="2018-11" db="EMBL/GenBank/DDBJ databases">
        <authorList>
            <consortium name="Pathogen Informatics"/>
        </authorList>
    </citation>
    <scope>NUCLEOTIDE SEQUENCE [LARGE SCALE GENOMIC DNA]</scope>
</reference>
<dbReference type="WBParaSite" id="HPBE_0000748401-mRNA-1">
    <property type="protein sequence ID" value="HPBE_0000748401-mRNA-1"/>
    <property type="gene ID" value="HPBE_0000748401"/>
</dbReference>
<evidence type="ECO:0000313" key="3">
    <source>
        <dbReference type="Proteomes" id="UP000050761"/>
    </source>
</evidence>
<accession>A0A3P7YJD7</accession>
<name>A0A3P7YJD7_HELPZ</name>
<evidence type="ECO:0000313" key="2">
    <source>
        <dbReference type="EMBL" id="VDO72467.1"/>
    </source>
</evidence>
<dbReference type="EMBL" id="UZAH01025902">
    <property type="protein sequence ID" value="VDO72467.1"/>
    <property type="molecule type" value="Genomic_DNA"/>
</dbReference>
<evidence type="ECO:0000256" key="1">
    <source>
        <dbReference type="SAM" id="MobiDB-lite"/>
    </source>
</evidence>
<sequence length="232" mass="25146">MDRRPTDDAAPRPSEETRELRVDTGGTDWAGAPSPRRVATAPNSPATAFHTDREAIYRSGNATVAETHLIRSTGSQSQSFTEEHWSSEITSFVTTAPPKFIQEGLPLTVARGHTGGSDSRFVAEDSEDGRQHSLTIVAIQPSDAGEYGVIINGVYTIVTKIVVTDSELFTQSILEEPEVDVSLQMSSVKDDACMGMAEVVKTTLEKDVQEDDGQQQAIKGLLRECSDSLFVT</sequence>
<gene>
    <name evidence="2" type="ORF">HPBE_LOCUS7485</name>
</gene>
<reference evidence="4" key="2">
    <citation type="submission" date="2019-09" db="UniProtKB">
        <authorList>
            <consortium name="WormBaseParasite"/>
        </authorList>
    </citation>
    <scope>IDENTIFICATION</scope>
</reference>
<feature type="compositionally biased region" description="Basic and acidic residues" evidence="1">
    <location>
        <begin position="1"/>
        <end position="22"/>
    </location>
</feature>
<protein>
    <submittedName>
        <fullName evidence="4">Calx-beta domain-containing protein</fullName>
    </submittedName>
</protein>
<dbReference type="AlphaFoldDB" id="A0A3P7YJD7"/>
<dbReference type="OrthoDB" id="5969272at2759"/>
<keyword evidence="3" id="KW-1185">Reference proteome</keyword>
<organism evidence="2">
    <name type="scientific">Heligmosomoides polygyrus</name>
    <name type="common">Parasitic roundworm</name>
    <dbReference type="NCBI Taxonomy" id="6339"/>
    <lineage>
        <taxon>Eukaryota</taxon>
        <taxon>Metazoa</taxon>
        <taxon>Ecdysozoa</taxon>
        <taxon>Nematoda</taxon>
        <taxon>Chromadorea</taxon>
        <taxon>Rhabditida</taxon>
        <taxon>Rhabditina</taxon>
        <taxon>Rhabditomorpha</taxon>
        <taxon>Strongyloidea</taxon>
        <taxon>Heligmosomidae</taxon>
        <taxon>Heligmosomoides</taxon>
    </lineage>
</organism>
<dbReference type="Proteomes" id="UP000050761">
    <property type="component" value="Unassembled WGS sequence"/>
</dbReference>
<feature type="region of interest" description="Disordered" evidence="1">
    <location>
        <begin position="1"/>
        <end position="48"/>
    </location>
</feature>
<proteinExistence type="predicted"/>